<accession>A0ABY6DJF0</accession>
<evidence type="ECO:0000313" key="2">
    <source>
        <dbReference type="Proteomes" id="UP001061302"/>
    </source>
</evidence>
<name>A0ABY6DJF0_9NEIS</name>
<organism evidence="1 2">
    <name type="scientific">Chitiniphilus purpureus</name>
    <dbReference type="NCBI Taxonomy" id="2981137"/>
    <lineage>
        <taxon>Bacteria</taxon>
        <taxon>Pseudomonadati</taxon>
        <taxon>Pseudomonadota</taxon>
        <taxon>Betaproteobacteria</taxon>
        <taxon>Neisseriales</taxon>
        <taxon>Chitinibacteraceae</taxon>
        <taxon>Chitiniphilus</taxon>
    </lineage>
</organism>
<reference evidence="1" key="1">
    <citation type="submission" date="2022-10" db="EMBL/GenBank/DDBJ databases">
        <title>Chitiniphilus purpureus sp. nov., a novel chitin-degrading bacterium isolated from crawfish pond sediment.</title>
        <authorList>
            <person name="Li K."/>
        </authorList>
    </citation>
    <scope>NUCLEOTIDE SEQUENCE</scope>
    <source>
        <strain evidence="1">CD1</strain>
    </source>
</reference>
<keyword evidence="2" id="KW-1185">Reference proteome</keyword>
<dbReference type="EMBL" id="CP106753">
    <property type="protein sequence ID" value="UXY13823.1"/>
    <property type="molecule type" value="Genomic_DNA"/>
</dbReference>
<sequence length="64" mass="6954">MTSDDFERAASAAGYSVERARNNSDAYASMETARLWIEYQMAVAGSNALRADELDAAMAQEACK</sequence>
<gene>
    <name evidence="1" type="ORF">N8I74_10865</name>
</gene>
<proteinExistence type="predicted"/>
<evidence type="ECO:0000313" key="1">
    <source>
        <dbReference type="EMBL" id="UXY13823.1"/>
    </source>
</evidence>
<dbReference type="Proteomes" id="UP001061302">
    <property type="component" value="Chromosome"/>
</dbReference>
<protein>
    <submittedName>
        <fullName evidence="1">Uncharacterized protein</fullName>
    </submittedName>
</protein>
<dbReference type="RefSeq" id="WP_263123090.1">
    <property type="nucleotide sequence ID" value="NZ_CP106753.1"/>
</dbReference>